<dbReference type="Pfam" id="PF11760">
    <property type="entry name" value="CbiG_N"/>
    <property type="match status" value="1"/>
</dbReference>
<dbReference type="InterPro" id="IPR036518">
    <property type="entry name" value="CobE/GbiG_C_sf"/>
</dbReference>
<dbReference type="Proteomes" id="UP000019365">
    <property type="component" value="Unassembled WGS sequence"/>
</dbReference>
<gene>
    <name evidence="3" type="ORF">RF007C_01625</name>
</gene>
<evidence type="ECO:0008006" key="5">
    <source>
        <dbReference type="Google" id="ProtNLM"/>
    </source>
</evidence>
<dbReference type="Gene3D" id="3.30.420.180">
    <property type="entry name" value="CobE/GbiG C-terminal domain"/>
    <property type="match status" value="1"/>
</dbReference>
<dbReference type="InterPro" id="IPR002750">
    <property type="entry name" value="CobE/GbiG_C"/>
</dbReference>
<dbReference type="AlphaFoldDB" id="W7V0Z1"/>
<reference evidence="3 4" key="1">
    <citation type="journal article" date="2014" name="PLoS ONE">
        <title>Rumen cellulosomics: divergent fiber-degrading strategies revealed by comparative genome-wide analysis of six ruminococcal strains.</title>
        <authorList>
            <person name="Dassa B."/>
            <person name="Borovok I."/>
            <person name="Ruimy-Israeli V."/>
            <person name="Lamed R."/>
            <person name="Flint H.J."/>
            <person name="Duncan S.H."/>
            <person name="Henrissat B."/>
            <person name="Coutinho P."/>
            <person name="Morrison M."/>
            <person name="Mosoni P."/>
            <person name="Yeoman C.J."/>
            <person name="White B.A."/>
            <person name="Bayer E.A."/>
        </authorList>
    </citation>
    <scope>NUCLEOTIDE SEQUENCE [LARGE SCALE GENOMIC DNA]</scope>
    <source>
        <strain evidence="3 4">007c</strain>
    </source>
</reference>
<dbReference type="RefSeq" id="WP_037297529.1">
    <property type="nucleotide sequence ID" value="NZ_ATAX01000015.1"/>
</dbReference>
<feature type="domain" description="CobE/GbiG C-terminal" evidence="1">
    <location>
        <begin position="215"/>
        <end position="332"/>
    </location>
</feature>
<dbReference type="InterPro" id="IPR021744">
    <property type="entry name" value="CbiG_N"/>
</dbReference>
<dbReference type="SUPFAM" id="SSF159672">
    <property type="entry name" value="CbiG N-terminal domain-like"/>
    <property type="match status" value="1"/>
</dbReference>
<dbReference type="GO" id="GO:0009236">
    <property type="term" value="P:cobalamin biosynthetic process"/>
    <property type="evidence" value="ECO:0007669"/>
    <property type="project" value="InterPro"/>
</dbReference>
<dbReference type="Gene3D" id="3.40.50.11220">
    <property type="match status" value="1"/>
</dbReference>
<dbReference type="eggNOG" id="COG2073">
    <property type="taxonomic scope" value="Bacteria"/>
</dbReference>
<dbReference type="Pfam" id="PF01890">
    <property type="entry name" value="CbiG_C"/>
    <property type="match status" value="1"/>
</dbReference>
<name>W7V0Z1_RUMFL</name>
<keyword evidence="4" id="KW-1185">Reference proteome</keyword>
<dbReference type="InterPro" id="IPR038029">
    <property type="entry name" value="GbiG_N_sf"/>
</dbReference>
<evidence type="ECO:0000313" key="4">
    <source>
        <dbReference type="Proteomes" id="UP000019365"/>
    </source>
</evidence>
<evidence type="ECO:0000313" key="3">
    <source>
        <dbReference type="EMBL" id="EWM54472.1"/>
    </source>
</evidence>
<dbReference type="InterPro" id="IPR052553">
    <property type="entry name" value="CbiG_hydrolase"/>
</dbReference>
<feature type="domain" description="Cobalamin synthesis G N-terminal" evidence="2">
    <location>
        <begin position="51"/>
        <end position="131"/>
    </location>
</feature>
<dbReference type="PANTHER" id="PTHR37477">
    <property type="entry name" value="COBALT-PRECORRIN-5A HYDROLASE"/>
    <property type="match status" value="1"/>
</dbReference>
<evidence type="ECO:0000259" key="2">
    <source>
        <dbReference type="Pfam" id="PF11760"/>
    </source>
</evidence>
<organism evidence="3 4">
    <name type="scientific">Ruminococcus flavefaciens 007c</name>
    <dbReference type="NCBI Taxonomy" id="1341157"/>
    <lineage>
        <taxon>Bacteria</taxon>
        <taxon>Bacillati</taxon>
        <taxon>Bacillota</taxon>
        <taxon>Clostridia</taxon>
        <taxon>Eubacteriales</taxon>
        <taxon>Oscillospiraceae</taxon>
        <taxon>Ruminococcus</taxon>
    </lineage>
</organism>
<evidence type="ECO:0000259" key="1">
    <source>
        <dbReference type="Pfam" id="PF01890"/>
    </source>
</evidence>
<dbReference type="SUPFAM" id="SSF159664">
    <property type="entry name" value="CobE/GbiG C-terminal domain-like"/>
    <property type="match status" value="1"/>
</dbReference>
<proteinExistence type="predicted"/>
<dbReference type="OrthoDB" id="9781023at2"/>
<dbReference type="EMBL" id="ATAX01000015">
    <property type="protein sequence ID" value="EWM54472.1"/>
    <property type="molecule type" value="Genomic_DNA"/>
</dbReference>
<dbReference type="PANTHER" id="PTHR37477:SF1">
    <property type="entry name" value="COBALT-PRECORRIN-5A HYDROLASE"/>
    <property type="match status" value="1"/>
</dbReference>
<protein>
    <recommendedName>
        <fullName evidence="5">Cobalamin biosynthesis protein CbiG</fullName>
    </recommendedName>
</protein>
<dbReference type="PATRIC" id="fig|1341157.4.peg.846"/>
<sequence>MNIAVFSLTENGRQLSARTADVLCSEHKVSRYCFHKHTDDNSAVFWNMGSMVGRLFERSDAFIFVCACGIAVRAVAPLLGTKADDPAVIVMDDSGNFVIPVLSGHIGGANRLAEIIAEALGSTAVITTATDTGGRFSPDSFAVANGLIITDLTAAKEIASDVLDDKKIGFFSEYDHGGLPDELTEFGVCRSGIYVGDSKDIKPFDVTLQLIPKNIVLGIGCKRGSSSEVIGSTVREILAEAGIDIARIREAATIELKADEAGLLEFCGSIDVPLRFCTAEELMSIKGDFEASDFVLETTGADNVCERSAVFCSGGKLVLHKRAREGVTVAAAEIPVYLDFERKVL</sequence>
<accession>W7V0Z1</accession>
<comment type="caution">
    <text evidence="3">The sequence shown here is derived from an EMBL/GenBank/DDBJ whole genome shotgun (WGS) entry which is preliminary data.</text>
</comment>